<dbReference type="Proteomes" id="UP000243350">
    <property type="component" value="Unassembled WGS sequence"/>
</dbReference>
<evidence type="ECO:0000313" key="5">
    <source>
        <dbReference type="Proteomes" id="UP000243350"/>
    </source>
</evidence>
<proteinExistence type="inferred from homology"/>
<dbReference type="EMBL" id="PYZI01000001">
    <property type="protein sequence ID" value="PTF15483.1"/>
    <property type="molecule type" value="Genomic_DNA"/>
</dbReference>
<dbReference type="AlphaFoldDB" id="A0A2K4DQE4"/>
<reference evidence="2" key="2">
    <citation type="submission" date="2018-03" db="EMBL/GenBank/DDBJ databases">
        <authorList>
            <person name="Naushad S."/>
        </authorList>
    </citation>
    <scope>NUCLEOTIDE SEQUENCE</scope>
    <source>
        <strain evidence="2">SNUC 1409</strain>
    </source>
</reference>
<keyword evidence="4" id="KW-1185">Reference proteome</keyword>
<comment type="similarity">
    <text evidence="1">Belongs to the asp23 family.</text>
</comment>
<accession>A0A2K4DQE4</accession>
<comment type="caution">
    <text evidence="3">The sequence shown here is derived from an EMBL/GenBank/DDBJ whole genome shotgun (WGS) entry which is preliminary data.</text>
</comment>
<dbReference type="PANTHER" id="PTHR34297:SF1">
    <property type="entry name" value="ASP23_GLS24 FAMILY ENVELOPE STRESS RESPONSE PROTEIN"/>
    <property type="match status" value="1"/>
</dbReference>
<dbReference type="EMBL" id="PYZH01000026">
    <property type="protein sequence ID" value="PTF15767.1"/>
    <property type="molecule type" value="Genomic_DNA"/>
</dbReference>
<reference evidence="3" key="3">
    <citation type="submission" date="2018-03" db="EMBL/GenBank/DDBJ databases">
        <authorList>
            <person name="Keele B.F."/>
        </authorList>
    </citation>
    <scope>NUCLEOTIDE SEQUENCE</scope>
    <source>
        <strain evidence="3">SNUC 4143</strain>
    </source>
</reference>
<dbReference type="InterPro" id="IPR005531">
    <property type="entry name" value="Asp23"/>
</dbReference>
<gene>
    <name evidence="2" type="ORF">BUY47_01520</name>
    <name evidence="3" type="ORF">BUY48_05685</name>
</gene>
<organism evidence="3 5">
    <name type="scientific">Staphylococcus devriesei</name>
    <dbReference type="NCBI Taxonomy" id="586733"/>
    <lineage>
        <taxon>Bacteria</taxon>
        <taxon>Bacillati</taxon>
        <taxon>Bacillota</taxon>
        <taxon>Bacilli</taxon>
        <taxon>Bacillales</taxon>
        <taxon>Staphylococcaceae</taxon>
        <taxon>Staphylococcus</taxon>
    </lineage>
</organism>
<evidence type="ECO:0000313" key="4">
    <source>
        <dbReference type="Proteomes" id="UP000242088"/>
    </source>
</evidence>
<dbReference type="GeneID" id="48887918"/>
<evidence type="ECO:0000313" key="2">
    <source>
        <dbReference type="EMBL" id="PTF15483.1"/>
    </source>
</evidence>
<evidence type="ECO:0000256" key="1">
    <source>
        <dbReference type="ARBA" id="ARBA00005721"/>
    </source>
</evidence>
<dbReference type="OrthoDB" id="9793465at2"/>
<dbReference type="PANTHER" id="PTHR34297">
    <property type="entry name" value="HYPOTHETICAL CYTOSOLIC PROTEIN-RELATED"/>
    <property type="match status" value="1"/>
</dbReference>
<name>A0A2K4DQE4_9STAP</name>
<dbReference type="Pfam" id="PF03780">
    <property type="entry name" value="Asp23"/>
    <property type="match status" value="1"/>
</dbReference>
<reference evidence="4 5" key="1">
    <citation type="journal article" date="2016" name="Front. Microbiol.">
        <title>Comprehensive Phylogenetic Analysis of Bovine Non-aureus Staphylococci Species Based on Whole-Genome Sequencing.</title>
        <authorList>
            <person name="Naushad S."/>
            <person name="Barkema H.W."/>
            <person name="Luby C."/>
            <person name="Condas L.A."/>
            <person name="Nobrega D.B."/>
            <person name="Carson D.A."/>
            <person name="De Buck J."/>
        </authorList>
    </citation>
    <scope>NUCLEOTIDE SEQUENCE [LARGE SCALE GENOMIC DNA]</scope>
    <source>
        <strain evidence="2 4">SNUC 1409</strain>
        <strain evidence="3 5">SNUC 4143</strain>
    </source>
</reference>
<dbReference type="RefSeq" id="WP_103166144.1">
    <property type="nucleotide sequence ID" value="NZ_JAHCOY010000001.1"/>
</dbReference>
<dbReference type="Proteomes" id="UP000242088">
    <property type="component" value="Unassembled WGS sequence"/>
</dbReference>
<sequence length="119" mass="13172">MVNVADYSSSNLGKIEIAPEVIQVIASIAVSEIEGVTGHFSELKNSNLEKISRKNLNKNLKIEAKEDGIQIDVYCSIKHGINIFKFASKTQSSIFNSIKTMTAIEPKEINIHIMHITAE</sequence>
<evidence type="ECO:0000313" key="3">
    <source>
        <dbReference type="EMBL" id="PTF15767.1"/>
    </source>
</evidence>
<protein>
    <submittedName>
        <fullName evidence="3">Asp23/Gls24 family envelope stress response protein</fullName>
    </submittedName>
</protein>